<feature type="non-terminal residue" evidence="1">
    <location>
        <position position="1"/>
    </location>
</feature>
<reference evidence="1" key="1">
    <citation type="submission" date="2021-02" db="EMBL/GenBank/DDBJ databases">
        <authorList>
            <person name="Dougan E. K."/>
            <person name="Rhodes N."/>
            <person name="Thang M."/>
            <person name="Chan C."/>
        </authorList>
    </citation>
    <scope>NUCLEOTIDE SEQUENCE</scope>
</reference>
<dbReference type="Proteomes" id="UP000649617">
    <property type="component" value="Unassembled WGS sequence"/>
</dbReference>
<evidence type="ECO:0000313" key="2">
    <source>
        <dbReference type="Proteomes" id="UP000649617"/>
    </source>
</evidence>
<sequence>VPNGVTPIVNKIMEMLATCEDLPSKSFKVMVRGGELDSLLGLSSKVEASLGKEAQSQLRVAKLSKQYALPAESRDATAQFDKVLAKDDEVRTCVVSLVEVTAASASDTTWVDKEKLEGMSTSLRNSLQITMEGLTERLSSRKVTLKDLCNVLQPLADATKVADSVQALPILDRMADENDTLKSMVQFCTDEAVAECVISWEKDLTSVPGFEARICTLKSVLGDFPSQKHMAKLMWSCMAADVIFKCEDQKAILSKEPQSLTGEEKKMLGEWLADGQEFLKNGFLAVKLNKRDIPTEILAAAEKMVKDVKTKQDA</sequence>
<evidence type="ECO:0000313" key="1">
    <source>
        <dbReference type="EMBL" id="CAE7451734.1"/>
    </source>
</evidence>
<dbReference type="EMBL" id="CAJNIZ010021437">
    <property type="protein sequence ID" value="CAE7451734.1"/>
    <property type="molecule type" value="Genomic_DNA"/>
</dbReference>
<organism evidence="1 2">
    <name type="scientific">Symbiodinium pilosum</name>
    <name type="common">Dinoflagellate</name>
    <dbReference type="NCBI Taxonomy" id="2952"/>
    <lineage>
        <taxon>Eukaryota</taxon>
        <taxon>Sar</taxon>
        <taxon>Alveolata</taxon>
        <taxon>Dinophyceae</taxon>
        <taxon>Suessiales</taxon>
        <taxon>Symbiodiniaceae</taxon>
        <taxon>Symbiodinium</taxon>
    </lineage>
</organism>
<accession>A0A812RQ52</accession>
<proteinExistence type="predicted"/>
<feature type="non-terminal residue" evidence="1">
    <location>
        <position position="314"/>
    </location>
</feature>
<protein>
    <submittedName>
        <fullName evidence="1">Uncharacterized protein</fullName>
    </submittedName>
</protein>
<keyword evidence="2" id="KW-1185">Reference proteome</keyword>
<gene>
    <name evidence="1" type="ORF">SPIL2461_LOCUS11069</name>
</gene>
<name>A0A812RQ52_SYMPI</name>
<dbReference type="AlphaFoldDB" id="A0A812RQ52"/>
<comment type="caution">
    <text evidence="1">The sequence shown here is derived from an EMBL/GenBank/DDBJ whole genome shotgun (WGS) entry which is preliminary data.</text>
</comment>